<sequence>MPFGLCNAPTTFQRCMMSIFSDMVGESLEVFMDDFSIFGTSFESCLDELEKVLKRCVEKNLVLSWEKSHFMVQEGIVLGHVISEKGMEVDKAKIRVISSLPPPKNVKGVRSFLGHAGFYRQFIKGFSVITKPLCNLLLKDVPFDFTNECFQAFNILKEQLVKAPILQPPDWLKSFEIKCDASDTTIGAVLGQRIDKKPVAIYYASKTLSEAQLNYTTTEKELLAVVYALDKFRSYIWGSKVIVYSDHSAVRYLMEKKDAKPRLIRWVLLLQEFDLEIRDKKGSENVVADQLSRIPLEGVDDVSEINERFPDEQLLAVSTFVAPWYAHYVNY</sequence>
<reference evidence="2" key="1">
    <citation type="journal article" date="2022" name="Mol. Ecol. Resour.">
        <title>The genomes of chicory, endive, great burdock and yacon provide insights into Asteraceae palaeo-polyploidization history and plant inulin production.</title>
        <authorList>
            <person name="Fan W."/>
            <person name="Wang S."/>
            <person name="Wang H."/>
            <person name="Wang A."/>
            <person name="Jiang F."/>
            <person name="Liu H."/>
            <person name="Zhao H."/>
            <person name="Xu D."/>
            <person name="Zhang Y."/>
        </authorList>
    </citation>
    <scope>NUCLEOTIDE SEQUENCE [LARGE SCALE GENOMIC DNA]</scope>
    <source>
        <strain evidence="2">cv. Yunnan</strain>
    </source>
</reference>
<dbReference type="Proteomes" id="UP001056120">
    <property type="component" value="Linkage Group LG22"/>
</dbReference>
<organism evidence="1 2">
    <name type="scientific">Smallanthus sonchifolius</name>
    <dbReference type="NCBI Taxonomy" id="185202"/>
    <lineage>
        <taxon>Eukaryota</taxon>
        <taxon>Viridiplantae</taxon>
        <taxon>Streptophyta</taxon>
        <taxon>Embryophyta</taxon>
        <taxon>Tracheophyta</taxon>
        <taxon>Spermatophyta</taxon>
        <taxon>Magnoliopsida</taxon>
        <taxon>eudicotyledons</taxon>
        <taxon>Gunneridae</taxon>
        <taxon>Pentapetalae</taxon>
        <taxon>asterids</taxon>
        <taxon>campanulids</taxon>
        <taxon>Asterales</taxon>
        <taxon>Asteraceae</taxon>
        <taxon>Asteroideae</taxon>
        <taxon>Heliantheae alliance</taxon>
        <taxon>Millerieae</taxon>
        <taxon>Smallanthus</taxon>
    </lineage>
</organism>
<name>A0ACB9BTB9_9ASTR</name>
<proteinExistence type="predicted"/>
<evidence type="ECO:0000313" key="2">
    <source>
        <dbReference type="Proteomes" id="UP001056120"/>
    </source>
</evidence>
<accession>A0ACB9BTB9</accession>
<protein>
    <submittedName>
        <fullName evidence="1">Uncharacterized protein</fullName>
    </submittedName>
</protein>
<gene>
    <name evidence="1" type="ORF">L1987_64961</name>
</gene>
<reference evidence="1 2" key="2">
    <citation type="journal article" date="2022" name="Mol. Ecol. Resour.">
        <title>The genomes of chicory, endive, great burdock and yacon provide insights into Asteraceae paleo-polyploidization history and plant inulin production.</title>
        <authorList>
            <person name="Fan W."/>
            <person name="Wang S."/>
            <person name="Wang H."/>
            <person name="Wang A."/>
            <person name="Jiang F."/>
            <person name="Liu H."/>
            <person name="Zhao H."/>
            <person name="Xu D."/>
            <person name="Zhang Y."/>
        </authorList>
    </citation>
    <scope>NUCLEOTIDE SEQUENCE [LARGE SCALE GENOMIC DNA]</scope>
    <source>
        <strain evidence="2">cv. Yunnan</strain>
        <tissue evidence="1">Leaves</tissue>
    </source>
</reference>
<keyword evidence="2" id="KW-1185">Reference proteome</keyword>
<comment type="caution">
    <text evidence="1">The sequence shown here is derived from an EMBL/GenBank/DDBJ whole genome shotgun (WGS) entry which is preliminary data.</text>
</comment>
<dbReference type="EMBL" id="CM042039">
    <property type="protein sequence ID" value="KAI3725183.1"/>
    <property type="molecule type" value="Genomic_DNA"/>
</dbReference>
<evidence type="ECO:0000313" key="1">
    <source>
        <dbReference type="EMBL" id="KAI3725183.1"/>
    </source>
</evidence>